<dbReference type="EMBL" id="CP158373">
    <property type="protein sequence ID" value="XBY63897.1"/>
    <property type="molecule type" value="Genomic_DNA"/>
</dbReference>
<name>A0AAU7Y1S6_9PSED</name>
<proteinExistence type="predicted"/>
<dbReference type="RefSeq" id="WP_350447237.1">
    <property type="nucleotide sequence ID" value="NZ_CP158373.1"/>
</dbReference>
<feature type="coiled-coil region" evidence="1">
    <location>
        <begin position="37"/>
        <end position="97"/>
    </location>
</feature>
<evidence type="ECO:0000256" key="1">
    <source>
        <dbReference type="SAM" id="Coils"/>
    </source>
</evidence>
<reference evidence="2" key="1">
    <citation type="submission" date="2023-08" db="EMBL/GenBank/DDBJ databases">
        <title>Increased levels of nutrients transform a symbiont into a lethal pathobiont.</title>
        <authorList>
            <person name="Lachnit T."/>
            <person name="Ulrich L."/>
            <person name="Willmer F.M."/>
            <person name="Hasenbein T."/>
            <person name="Steiner L.X."/>
            <person name="Wolters M."/>
            <person name="Herbst E.M."/>
            <person name="Deines P."/>
        </authorList>
    </citation>
    <scope>NUCLEOTIDE SEQUENCE</scope>
    <source>
        <strain evidence="2">T3</strain>
    </source>
</reference>
<dbReference type="AlphaFoldDB" id="A0AAU7Y1S6"/>
<gene>
    <name evidence="2" type="ORF">ABS648_28860</name>
</gene>
<accession>A0AAU7Y1S6</accession>
<evidence type="ECO:0000313" key="2">
    <source>
        <dbReference type="EMBL" id="XBY63897.1"/>
    </source>
</evidence>
<keyword evidence="1" id="KW-0175">Coiled coil</keyword>
<protein>
    <submittedName>
        <fullName evidence="2">Uncharacterized protein</fullName>
    </submittedName>
</protein>
<organism evidence="2">
    <name type="scientific">Pseudomonas solani</name>
    <dbReference type="NCBI Taxonomy" id="2731552"/>
    <lineage>
        <taxon>Bacteria</taxon>
        <taxon>Pseudomonadati</taxon>
        <taxon>Pseudomonadota</taxon>
        <taxon>Gammaproteobacteria</taxon>
        <taxon>Pseudomonadales</taxon>
        <taxon>Pseudomonadaceae</taxon>
        <taxon>Pseudomonas</taxon>
    </lineage>
</organism>
<sequence>MAIAITPLGPTPFFNDTPLTRTNDALAVNAQPSVTSANAIDTRNERARIAREEAQQQFEENQQLARERAQDLREEQAQQLRENADETARLQQQQLQQQRIADYVEAQQTDDLNPNNPLSGDFIARQRLQLDGNQQAFTQPDLGLVTPRLANQAISTYQAVQQPSFSDRALVA</sequence>